<dbReference type="SMART" id="SM00361">
    <property type="entry name" value="RRM_1"/>
    <property type="match status" value="1"/>
</dbReference>
<sequence>MTRKLSHKQWKAVLKKEKRKAQRQAAAQEADKGNCEDDNDETAEKHEEQRIKFEEFKRERAHQLWLERERQAQKAWEARKEWEAKEKERKIEQEKQIRIEWEQQQEKEKKEQEEKERLEKEQKEKKDQQDALLKEATSKENKDSDAWHNPLAPVQYGEERQRQICPFFQKTGACRFGERCSRGHPYPDSSNTILIPGMYSHFSLQEGLMEEYDSDITLEYEDSEHYQHYCEFYEDVIPEFKKVGHIIQFKVCCNYEPHLRGNLYVQYRDEMEAQSAFLLFNGRWFGGKRLQCEYTDIQKWRNAICGMFASKRCPKGKTCNFLHVFRNPGNEFNHLDPNPERQMDSSRSFRHRSRSPSYRHRSRSPKNNRHSRSTRHRNRSRSPRKRHRSRSPSYRHRSRSPSYRQRSPSYRHRSRSPSYRHRSRSPRKRSRSRSPRVRNRSSRRSRSPSSRKRSKSPKKRKRSRSPSQRNRSRSPSHRKRSMSPNSKKRSMSPVNSNGHTRARTKRSSPSVSSSTSERAASRKHSELTHNDPTDFPRGAFKGRMYSDYIDSYEDDQDSESDSHENSKMSKSATSKRSRSRSQSPNNYSRKNYRTNQLKT</sequence>
<evidence type="ECO:0000256" key="2">
    <source>
        <dbReference type="ARBA" id="ARBA00022737"/>
    </source>
</evidence>
<dbReference type="SUPFAM" id="SSF54928">
    <property type="entry name" value="RNA-binding domain, RBD"/>
    <property type="match status" value="1"/>
</dbReference>
<dbReference type="EMBL" id="CAIIXF020000004">
    <property type="protein sequence ID" value="CAH1780945.1"/>
    <property type="molecule type" value="Genomic_DNA"/>
</dbReference>
<dbReference type="InterPro" id="IPR009145">
    <property type="entry name" value="U2AF_small"/>
</dbReference>
<feature type="compositionally biased region" description="Basic residues" evidence="6">
    <location>
        <begin position="348"/>
        <end position="399"/>
    </location>
</feature>
<dbReference type="Pfam" id="PF00642">
    <property type="entry name" value="zf-CCCH"/>
    <property type="match status" value="1"/>
</dbReference>
<keyword evidence="2" id="KW-0677">Repeat</keyword>
<gene>
    <name evidence="7" type="ORF">OFUS_LOCUS7578</name>
</gene>
<evidence type="ECO:0000256" key="1">
    <source>
        <dbReference type="ARBA" id="ARBA00022723"/>
    </source>
</evidence>
<dbReference type="InterPro" id="IPR000571">
    <property type="entry name" value="Znf_CCCH"/>
</dbReference>
<feature type="region of interest" description="Disordered" evidence="6">
    <location>
        <begin position="330"/>
        <end position="599"/>
    </location>
</feature>
<dbReference type="InterPro" id="IPR012677">
    <property type="entry name" value="Nucleotide-bd_a/b_plait_sf"/>
</dbReference>
<dbReference type="InterPro" id="IPR035979">
    <property type="entry name" value="RBD_domain_sf"/>
</dbReference>
<feature type="compositionally biased region" description="Low complexity" evidence="6">
    <location>
        <begin position="507"/>
        <end position="518"/>
    </location>
</feature>
<feature type="compositionally biased region" description="Basic and acidic residues" evidence="6">
    <location>
        <begin position="333"/>
        <end position="344"/>
    </location>
</feature>
<keyword evidence="4" id="KW-0862">Zinc</keyword>
<feature type="compositionally biased region" description="Basic residues" evidence="6">
    <location>
        <begin position="409"/>
        <end position="490"/>
    </location>
</feature>
<evidence type="ECO:0000256" key="4">
    <source>
        <dbReference type="ARBA" id="ARBA00022833"/>
    </source>
</evidence>
<dbReference type="Proteomes" id="UP000749559">
    <property type="component" value="Unassembled WGS sequence"/>
</dbReference>
<keyword evidence="3" id="KW-0863">Zinc-finger</keyword>
<feature type="compositionally biased region" description="Acidic residues" evidence="6">
    <location>
        <begin position="550"/>
        <end position="559"/>
    </location>
</feature>
<feature type="compositionally biased region" description="Basic residues" evidence="6">
    <location>
        <begin position="1"/>
        <end position="10"/>
    </location>
</feature>
<dbReference type="GO" id="GO:0008270">
    <property type="term" value="F:zinc ion binding"/>
    <property type="evidence" value="ECO:0007669"/>
    <property type="project" value="UniProtKB-KW"/>
</dbReference>
<feature type="compositionally biased region" description="Basic and acidic residues" evidence="6">
    <location>
        <begin position="519"/>
        <end position="534"/>
    </location>
</feature>
<dbReference type="PRINTS" id="PR01848">
    <property type="entry name" value="U2AUXFACTOR"/>
</dbReference>
<dbReference type="GO" id="GO:0089701">
    <property type="term" value="C:U2AF complex"/>
    <property type="evidence" value="ECO:0007669"/>
    <property type="project" value="InterPro"/>
</dbReference>
<feature type="compositionally biased region" description="Polar residues" evidence="6">
    <location>
        <begin position="584"/>
        <end position="599"/>
    </location>
</feature>
<evidence type="ECO:0000256" key="6">
    <source>
        <dbReference type="SAM" id="MobiDB-lite"/>
    </source>
</evidence>
<accession>A0A8J1UFB1</accession>
<feature type="region of interest" description="Disordered" evidence="6">
    <location>
        <begin position="1"/>
        <end position="50"/>
    </location>
</feature>
<dbReference type="CDD" id="cd12540">
    <property type="entry name" value="RRM_U2AFBPL"/>
    <property type="match status" value="1"/>
</dbReference>
<proteinExistence type="predicted"/>
<dbReference type="GO" id="GO:0003723">
    <property type="term" value="F:RNA binding"/>
    <property type="evidence" value="ECO:0007669"/>
    <property type="project" value="UniProtKB-KW"/>
</dbReference>
<evidence type="ECO:0000313" key="8">
    <source>
        <dbReference type="Proteomes" id="UP000749559"/>
    </source>
</evidence>
<dbReference type="Gene3D" id="3.30.70.330">
    <property type="match status" value="1"/>
</dbReference>
<dbReference type="OrthoDB" id="75923at2759"/>
<evidence type="ECO:0000256" key="5">
    <source>
        <dbReference type="ARBA" id="ARBA00022884"/>
    </source>
</evidence>
<dbReference type="GO" id="GO:0000398">
    <property type="term" value="P:mRNA splicing, via spliceosome"/>
    <property type="evidence" value="ECO:0007669"/>
    <property type="project" value="InterPro"/>
</dbReference>
<keyword evidence="1" id="KW-0479">Metal-binding</keyword>
<dbReference type="PANTHER" id="PTHR12620">
    <property type="entry name" value="U2 SNRNP AUXILIARY FACTOR, SMALL SUBUNIT"/>
    <property type="match status" value="1"/>
</dbReference>
<evidence type="ECO:0000313" key="7">
    <source>
        <dbReference type="EMBL" id="CAH1780945.1"/>
    </source>
</evidence>
<protein>
    <submittedName>
        <fullName evidence="7">Uncharacterized protein</fullName>
    </submittedName>
</protein>
<comment type="caution">
    <text evidence="7">The sequence shown here is derived from an EMBL/GenBank/DDBJ whole genome shotgun (WGS) entry which is preliminary data.</text>
</comment>
<feature type="region of interest" description="Disordered" evidence="6">
    <location>
        <begin position="104"/>
        <end position="131"/>
    </location>
</feature>
<organism evidence="7 8">
    <name type="scientific">Owenia fusiformis</name>
    <name type="common">Polychaete worm</name>
    <dbReference type="NCBI Taxonomy" id="6347"/>
    <lineage>
        <taxon>Eukaryota</taxon>
        <taxon>Metazoa</taxon>
        <taxon>Spiralia</taxon>
        <taxon>Lophotrochozoa</taxon>
        <taxon>Annelida</taxon>
        <taxon>Polychaeta</taxon>
        <taxon>Sedentaria</taxon>
        <taxon>Canalipalpata</taxon>
        <taxon>Sabellida</taxon>
        <taxon>Oweniida</taxon>
        <taxon>Oweniidae</taxon>
        <taxon>Owenia</taxon>
    </lineage>
</organism>
<keyword evidence="8" id="KW-1185">Reference proteome</keyword>
<dbReference type="SMART" id="SM00356">
    <property type="entry name" value="ZnF_C3H1"/>
    <property type="match status" value="2"/>
</dbReference>
<keyword evidence="5" id="KW-0694">RNA-binding</keyword>
<reference evidence="7" key="1">
    <citation type="submission" date="2022-03" db="EMBL/GenBank/DDBJ databases">
        <authorList>
            <person name="Martin C."/>
        </authorList>
    </citation>
    <scope>NUCLEOTIDE SEQUENCE</scope>
</reference>
<dbReference type="AlphaFoldDB" id="A0A8J1UFB1"/>
<feature type="region of interest" description="Disordered" evidence="6">
    <location>
        <begin position="76"/>
        <end position="95"/>
    </location>
</feature>
<dbReference type="InterPro" id="IPR003954">
    <property type="entry name" value="RRM_euk-type"/>
</dbReference>
<evidence type="ECO:0000256" key="3">
    <source>
        <dbReference type="ARBA" id="ARBA00022771"/>
    </source>
</evidence>
<name>A0A8J1UFB1_OWEFU</name>
<dbReference type="PROSITE" id="PS50103">
    <property type="entry name" value="ZF_C3H1"/>
    <property type="match status" value="2"/>
</dbReference>